<comment type="similarity">
    <text evidence="2">Belongs to the SusD family.</text>
</comment>
<dbReference type="AlphaFoldDB" id="A0A1N7HTI0"/>
<dbReference type="Proteomes" id="UP000186106">
    <property type="component" value="Unassembled WGS sequence"/>
</dbReference>
<keyword evidence="11" id="KW-1185">Reference proteome</keyword>
<comment type="subcellular location">
    <subcellularLocation>
        <location evidence="1">Cell outer membrane</location>
    </subcellularLocation>
</comment>
<dbReference type="InterPro" id="IPR012944">
    <property type="entry name" value="SusD_RagB_dom"/>
</dbReference>
<feature type="domain" description="SusD-like N-terminal" evidence="7">
    <location>
        <begin position="22"/>
        <end position="228"/>
    </location>
</feature>
<evidence type="ECO:0000313" key="9">
    <source>
        <dbReference type="EMBL" id="SIS28123.1"/>
    </source>
</evidence>
<keyword evidence="4" id="KW-0472">Membrane</keyword>
<feature type="domain" description="RagB/SusD" evidence="6">
    <location>
        <begin position="335"/>
        <end position="448"/>
    </location>
</feature>
<dbReference type="InterPro" id="IPR033985">
    <property type="entry name" value="SusD-like_N"/>
</dbReference>
<dbReference type="EMBL" id="CP033926">
    <property type="protein sequence ID" value="AZA99161.1"/>
    <property type="molecule type" value="Genomic_DNA"/>
</dbReference>
<dbReference type="KEGG" id="cjt:EG359_05885"/>
<dbReference type="GO" id="GO:0009279">
    <property type="term" value="C:cell outer membrane"/>
    <property type="evidence" value="ECO:0007669"/>
    <property type="project" value="UniProtKB-SubCell"/>
</dbReference>
<dbReference type="Pfam" id="PF14322">
    <property type="entry name" value="SusD-like_3"/>
    <property type="match status" value="1"/>
</dbReference>
<dbReference type="InterPro" id="IPR011990">
    <property type="entry name" value="TPR-like_helical_dom_sf"/>
</dbReference>
<dbReference type="OrthoDB" id="653598at2"/>
<dbReference type="Gene3D" id="1.25.40.390">
    <property type="match status" value="1"/>
</dbReference>
<evidence type="ECO:0000313" key="8">
    <source>
        <dbReference type="EMBL" id="AZA99161.1"/>
    </source>
</evidence>
<reference evidence="8 11" key="2">
    <citation type="submission" date="2018-11" db="EMBL/GenBank/DDBJ databases">
        <title>Proposal to divide the Flavobacteriaceae and reorganize its genera based on Amino Acid Identity values calculated from whole genome sequences.</title>
        <authorList>
            <person name="Nicholson A.C."/>
            <person name="Gulvik C.A."/>
            <person name="Whitney A.M."/>
            <person name="Humrighouse B.W."/>
            <person name="Bell M."/>
            <person name="Holmes B."/>
            <person name="Steigerwalt A.G."/>
            <person name="Villarma A."/>
            <person name="Sheth M."/>
            <person name="Batra D."/>
            <person name="Pryor J."/>
            <person name="Bernardet J.-F."/>
            <person name="Hugo C."/>
            <person name="Kampfer P."/>
            <person name="Newman J."/>
            <person name="McQuiston J.R."/>
        </authorList>
    </citation>
    <scope>NUCLEOTIDE SEQUENCE [LARGE SCALE GENOMIC DNA]</scope>
    <source>
        <strain evidence="8 11">DSM 16927</strain>
    </source>
</reference>
<evidence type="ECO:0000259" key="6">
    <source>
        <dbReference type="Pfam" id="PF07980"/>
    </source>
</evidence>
<name>A0A1N7HTI0_9FLAO</name>
<gene>
    <name evidence="8" type="ORF">EG359_05885</name>
    <name evidence="9" type="ORF">SAMN05421768_101181</name>
</gene>
<evidence type="ECO:0000313" key="11">
    <source>
        <dbReference type="Proteomes" id="UP000279541"/>
    </source>
</evidence>
<evidence type="ECO:0000256" key="1">
    <source>
        <dbReference type="ARBA" id="ARBA00004442"/>
    </source>
</evidence>
<dbReference type="RefSeq" id="WP_076351074.1">
    <property type="nucleotide sequence ID" value="NZ_CP033926.1"/>
</dbReference>
<evidence type="ECO:0000259" key="7">
    <source>
        <dbReference type="Pfam" id="PF14322"/>
    </source>
</evidence>
<proteinExistence type="inferred from homology"/>
<dbReference type="PROSITE" id="PS51257">
    <property type="entry name" value="PROKAR_LIPOPROTEIN"/>
    <property type="match status" value="1"/>
</dbReference>
<evidence type="ECO:0000256" key="4">
    <source>
        <dbReference type="ARBA" id="ARBA00023136"/>
    </source>
</evidence>
<keyword evidence="3" id="KW-0732">Signal</keyword>
<dbReference type="SUPFAM" id="SSF48452">
    <property type="entry name" value="TPR-like"/>
    <property type="match status" value="1"/>
</dbReference>
<dbReference type="EMBL" id="FTNZ01000001">
    <property type="protein sequence ID" value="SIS28123.1"/>
    <property type="molecule type" value="Genomic_DNA"/>
</dbReference>
<evidence type="ECO:0000256" key="2">
    <source>
        <dbReference type="ARBA" id="ARBA00006275"/>
    </source>
</evidence>
<reference evidence="9 10" key="1">
    <citation type="submission" date="2017-01" db="EMBL/GenBank/DDBJ databases">
        <authorList>
            <person name="Mah S.A."/>
            <person name="Swanson W.J."/>
            <person name="Moy G.W."/>
            <person name="Vacquier V.D."/>
        </authorList>
    </citation>
    <scope>NUCLEOTIDE SEQUENCE [LARGE SCALE GENOMIC DNA]</scope>
    <source>
        <strain evidence="9 10">DSM 16927</strain>
    </source>
</reference>
<organism evidence="9 10">
    <name type="scientific">Chryseobacterium joostei</name>
    <dbReference type="NCBI Taxonomy" id="112234"/>
    <lineage>
        <taxon>Bacteria</taxon>
        <taxon>Pseudomonadati</taxon>
        <taxon>Bacteroidota</taxon>
        <taxon>Flavobacteriia</taxon>
        <taxon>Flavobacteriales</taxon>
        <taxon>Weeksellaceae</taxon>
        <taxon>Chryseobacterium group</taxon>
        <taxon>Chryseobacterium</taxon>
    </lineage>
</organism>
<evidence type="ECO:0000313" key="10">
    <source>
        <dbReference type="Proteomes" id="UP000186106"/>
    </source>
</evidence>
<dbReference type="Pfam" id="PF07980">
    <property type="entry name" value="SusD_RagB"/>
    <property type="match status" value="1"/>
</dbReference>
<accession>A0A1N7HTI0</accession>
<dbReference type="STRING" id="112234.SAMN05421768_101181"/>
<evidence type="ECO:0000256" key="3">
    <source>
        <dbReference type="ARBA" id="ARBA00022729"/>
    </source>
</evidence>
<sequence length="451" mass="51411">MKTILKTLLIFTSFFLSGCSKEWLEEKQDIKLIVPTTLSDLDLLMNTSIFSYDGRGSMEASCDDIEITLEQYNSLWYDFDRKLVTWTVDEFPKLDGGYTDEWDYAYSQVQSCNVALQSLEKISRTESNGILYDRIKGTALYHRSRAFLNLAMTFCKYYNKATAETDLGIPLKLDQDINTPIFRSSLGQTYQRIIDDLTIAASLLPRNAISPMHITNAGAYGLLARTYLFMNDYQHALETAEKSLRLYSILDDYNTFNPAASYPLAFNSKEVHIQLQLANPYSSISGLSSQIPFEIYSLYDENDLRKILYFKIVNGKPVWRGDLLSNQLAATATDEIMLIGAECAARLGDKDGAVALLNSLLKTRFKTGTFVPLSANTDIEVLDLVLIERRKELLKRGLRFQDLKRLNKETRYAKALTRIVGENIYTLPPNDKRYVLPIPQYIINYNGLEQN</sequence>
<evidence type="ECO:0000256" key="5">
    <source>
        <dbReference type="ARBA" id="ARBA00023237"/>
    </source>
</evidence>
<keyword evidence="5" id="KW-0998">Cell outer membrane</keyword>
<dbReference type="Proteomes" id="UP000279541">
    <property type="component" value="Chromosome"/>
</dbReference>
<protein>
    <submittedName>
        <fullName evidence="8">RagB/SusD family nutrient uptake outer membrane protein</fullName>
    </submittedName>
    <submittedName>
        <fullName evidence="9">SusD family protein</fullName>
    </submittedName>
</protein>